<feature type="transmembrane region" description="Helical" evidence="1">
    <location>
        <begin position="21"/>
        <end position="42"/>
    </location>
</feature>
<feature type="transmembrane region" description="Helical" evidence="1">
    <location>
        <begin position="191"/>
        <end position="212"/>
    </location>
</feature>
<dbReference type="RefSeq" id="YP_009314513.1">
    <property type="nucleotide sequence ID" value="NC_031662.1"/>
</dbReference>
<keyword evidence="1" id="KW-1133">Transmembrane helix</keyword>
<name>A0A1G4NVU1_9FLOR</name>
<reference evidence="2" key="2">
    <citation type="submission" date="2016-10" db="EMBL/GenBank/DDBJ databases">
        <authorList>
            <person name="de Groot N.N."/>
        </authorList>
    </citation>
    <scope>NUCLEOTIDE SEQUENCE</scope>
    <source>
        <strain evidence="2">J.0256</strain>
    </source>
</reference>
<gene>
    <name evidence="2" type="primary">ORF_5</name>
    <name evidence="2" type="ORF">J0256_110</name>
</gene>
<keyword evidence="2" id="KW-0150">Chloroplast</keyword>
<reference evidence="2" key="1">
    <citation type="submission" date="2016-10" db="EMBL/GenBank/DDBJ databases">
        <title>Chloroplast genomes as a tool to resolve red algal phylogenies: a case study in the Nemaliales.</title>
        <authorList>
            <person name="Costa J.F."/>
            <person name="Lin S.M."/>
            <person name="Macaya E.C."/>
            <person name="Fernandez-Garcia C."/>
            <person name="Verbruggen H."/>
        </authorList>
    </citation>
    <scope>NUCLEOTIDE SEQUENCE</scope>
    <source>
        <strain evidence="2">J.0256</strain>
    </source>
</reference>
<feature type="transmembrane region" description="Helical" evidence="1">
    <location>
        <begin position="48"/>
        <end position="66"/>
    </location>
</feature>
<proteinExistence type="predicted"/>
<feature type="transmembrane region" description="Helical" evidence="1">
    <location>
        <begin position="73"/>
        <end position="93"/>
    </location>
</feature>
<organism evidence="2">
    <name type="scientific">Liagoropsis maxima</name>
    <dbReference type="NCBI Taxonomy" id="1653392"/>
    <lineage>
        <taxon>Eukaryota</taxon>
        <taxon>Rhodophyta</taxon>
        <taxon>Florideophyceae</taxon>
        <taxon>Nemaliophycidae</taxon>
        <taxon>Nemaliales</taxon>
        <taxon>Liagoraceae</taxon>
        <taxon>Liagoropsis</taxon>
    </lineage>
</organism>
<evidence type="ECO:0000313" key="2">
    <source>
        <dbReference type="EMBL" id="SCW22767.1"/>
    </source>
</evidence>
<geneLocation type="chloroplast" evidence="2"/>
<dbReference type="AlphaFoldDB" id="A0A1G4NVU1"/>
<accession>A0A1G4NVU1</accession>
<evidence type="ECO:0000256" key="1">
    <source>
        <dbReference type="SAM" id="Phobius"/>
    </source>
</evidence>
<dbReference type="EMBL" id="LT622870">
    <property type="protein sequence ID" value="SCW22767.1"/>
    <property type="molecule type" value="Genomic_DNA"/>
</dbReference>
<protein>
    <submittedName>
        <fullName evidence="2">Uncharacterized protein</fullName>
    </submittedName>
</protein>
<dbReference type="GeneID" id="30000935"/>
<keyword evidence="1" id="KW-0812">Transmembrane</keyword>
<keyword evidence="1" id="KW-0472">Membrane</keyword>
<feature type="transmembrane region" description="Helical" evidence="1">
    <location>
        <begin position="147"/>
        <end position="170"/>
    </location>
</feature>
<sequence length="271" mass="32033">MINSQDLVLFKRYIHFPKNSIHNISAKNKIICIIVYIFFLPLSSTYTLLYHYIIIFTIWILLFSGYQEICKHYLYTLTVLFILFTLVACLTPASQNIVFSISYQLKILANPCRIISSRLFSETVKLNVITYKYTLYVEVPHFVLRSYFLISNYISLYNIMTLTTSIEDIVIMMTSSISSTRSKVVLFKDTILIILLSSELMHVLQMKINHIIASLKLRGINNIYNFYNLSKYIFIICYTYSRFYVIIIQNITRSIHSRNLLHYSQKLWFIF</sequence>
<feature type="transmembrane region" description="Helical" evidence="1">
    <location>
        <begin position="232"/>
        <end position="251"/>
    </location>
</feature>
<keyword evidence="2" id="KW-0934">Plastid</keyword>